<dbReference type="Proteomes" id="UP001225356">
    <property type="component" value="Unassembled WGS sequence"/>
</dbReference>
<evidence type="ECO:0000259" key="1">
    <source>
        <dbReference type="Pfam" id="PF01977"/>
    </source>
</evidence>
<evidence type="ECO:0000313" key="3">
    <source>
        <dbReference type="EMBL" id="MDP9849633.1"/>
    </source>
</evidence>
<protein>
    <submittedName>
        <fullName evidence="3">4-hydroxy-3-polyprenylbenzoate decarboxylase</fullName>
        <ecNumber evidence="3">4.1.1.98</ecNumber>
    </submittedName>
</protein>
<dbReference type="Gene3D" id="3.40.1670.10">
    <property type="entry name" value="UbiD C-terminal domain-like"/>
    <property type="match status" value="1"/>
</dbReference>
<proteinExistence type="predicted"/>
<keyword evidence="4" id="KW-1185">Reference proteome</keyword>
<organism evidence="3 4">
    <name type="scientific">Streptosporangium lutulentum</name>
    <dbReference type="NCBI Taxonomy" id="1461250"/>
    <lineage>
        <taxon>Bacteria</taxon>
        <taxon>Bacillati</taxon>
        <taxon>Actinomycetota</taxon>
        <taxon>Actinomycetes</taxon>
        <taxon>Streptosporangiales</taxon>
        <taxon>Streptosporangiaceae</taxon>
        <taxon>Streptosporangium</taxon>
    </lineage>
</organism>
<evidence type="ECO:0000259" key="2">
    <source>
        <dbReference type="Pfam" id="PF20696"/>
    </source>
</evidence>
<dbReference type="Pfam" id="PF01977">
    <property type="entry name" value="UbiD"/>
    <property type="match status" value="1"/>
</dbReference>
<dbReference type="GO" id="GO:0008694">
    <property type="term" value="F:4-hydroxy-3-polyprenylbenzoate decarboxylase activity"/>
    <property type="evidence" value="ECO:0007669"/>
    <property type="project" value="UniProtKB-EC"/>
</dbReference>
<accession>A0ABT9QTP1</accession>
<dbReference type="SUPFAM" id="SSF50475">
    <property type="entry name" value="FMN-binding split barrel"/>
    <property type="match status" value="1"/>
</dbReference>
<dbReference type="PANTHER" id="PTHR30108:SF17">
    <property type="entry name" value="FERULIC ACID DECARBOXYLASE 1"/>
    <property type="match status" value="1"/>
</dbReference>
<feature type="domain" description="3-octaprenyl-4-hydroxybenzoate carboxy-lyase-like Rift-related" evidence="1">
    <location>
        <begin position="114"/>
        <end position="315"/>
    </location>
</feature>
<gene>
    <name evidence="3" type="ORF">J2853_008844</name>
</gene>
<dbReference type="InterPro" id="IPR048304">
    <property type="entry name" value="UbiD_Rift_dom"/>
</dbReference>
<feature type="domain" description="3-octaprenyl-4-hydroxybenzoate carboxy-lyase-like C-terminal" evidence="2">
    <location>
        <begin position="321"/>
        <end position="449"/>
    </location>
</feature>
<dbReference type="InterPro" id="IPR002830">
    <property type="entry name" value="UbiD"/>
</dbReference>
<dbReference type="Pfam" id="PF20696">
    <property type="entry name" value="UbiD_C"/>
    <property type="match status" value="1"/>
</dbReference>
<dbReference type="RefSeq" id="WP_307567589.1">
    <property type="nucleotide sequence ID" value="NZ_JAUSQU010000001.1"/>
</dbReference>
<reference evidence="3 4" key="1">
    <citation type="submission" date="2023-07" db="EMBL/GenBank/DDBJ databases">
        <title>Sequencing the genomes of 1000 actinobacteria strains.</title>
        <authorList>
            <person name="Klenk H.-P."/>
        </authorList>
    </citation>
    <scope>NUCLEOTIDE SEQUENCE [LARGE SCALE GENOMIC DNA]</scope>
    <source>
        <strain evidence="3 4">DSM 46740</strain>
    </source>
</reference>
<dbReference type="EC" id="4.1.1.98" evidence="3"/>
<dbReference type="InterPro" id="IPR049381">
    <property type="entry name" value="UbiD-like_C"/>
</dbReference>
<dbReference type="SUPFAM" id="SSF143968">
    <property type="entry name" value="UbiD C-terminal domain-like"/>
    <property type="match status" value="1"/>
</dbReference>
<dbReference type="PANTHER" id="PTHR30108">
    <property type="entry name" value="3-OCTAPRENYL-4-HYDROXYBENZOATE CARBOXY-LYASE-RELATED"/>
    <property type="match status" value="1"/>
</dbReference>
<dbReference type="EMBL" id="JAUSQU010000001">
    <property type="protein sequence ID" value="MDP9849633.1"/>
    <property type="molecule type" value="Genomic_DNA"/>
</dbReference>
<keyword evidence="3" id="KW-0456">Lyase</keyword>
<comment type="caution">
    <text evidence="3">The sequence shown here is derived from an EMBL/GenBank/DDBJ whole genome shotgun (WGS) entry which is preliminary data.</text>
</comment>
<evidence type="ECO:0000313" key="4">
    <source>
        <dbReference type="Proteomes" id="UP001225356"/>
    </source>
</evidence>
<sequence>MGSLEEVDDLRSWLELAGELGEVRTITGAHWDKEIGAASEVNYRRPSPPALLFDDIVGYGRGPRVLTASMANARRLGMTLRLGTSLDDRGLVEALRNRPNEWIADAARYPVREVGSGPVCENVITSGDVNLLDFPVPRWHEADGGRYIGTGCAVFTTDPATGTLNAGAYRMQVQNDGRAVSVNIEAGKHGAAHVREWFDKEGRAPVTASLGHDPLLLVVAGTEVPAGLSELEYAGAVMGRPVDVIRGEVTGLPIPARGELAVEGWLYPDRREQEGPFGEWTGYYSGGIEPVLTMDVERVYHRDDPIQLGAPPGKPPHDYSYMRSVMKSAMIQDALVRAGLPGVEGVWAHEAGGGRQLLAVALHQRYAGHARQAAYLASQLPSAAYMNKFVVVVDADVDFRSLDDVMWAVCTRTDPAEDIEIMRQTWGSRVDPLRAPGLPPFNTRAVIDACRPWNRLPDFPRVAESGRDLIDHVVRRWPDILGGSR</sequence>
<name>A0ABT9QTP1_9ACTN</name>